<accession>A0A149TLC5</accession>
<evidence type="ECO:0000313" key="1">
    <source>
        <dbReference type="EMBL" id="KXV49526.1"/>
    </source>
</evidence>
<dbReference type="EMBL" id="LHZR01000094">
    <property type="protein sequence ID" value="KXV49526.1"/>
    <property type="molecule type" value="Genomic_DNA"/>
</dbReference>
<reference evidence="1 2" key="1">
    <citation type="submission" date="2015-06" db="EMBL/GenBank/DDBJ databases">
        <title>Improved classification and identification of acetic acid bacteria using matrix-assisted laser desorption/ionization time-of-flight mass spectrometry; Gluconobacter nephelii and Gluconobacter uchimurae are later heterotypic synonyms of Gluconobacter japonicus and Gluconobacter oxydans, respectively.</title>
        <authorList>
            <person name="Li L."/>
            <person name="Cleenwerck I."/>
            <person name="De Vuyst L."/>
            <person name="Vandamme P."/>
        </authorList>
    </citation>
    <scope>NUCLEOTIDE SEQUENCE [LARGE SCALE GENOMIC DNA]</scope>
    <source>
        <strain evidence="1 2">LMG 1768</strain>
    </source>
</reference>
<evidence type="ECO:0000313" key="2">
    <source>
        <dbReference type="Proteomes" id="UP000075636"/>
    </source>
</evidence>
<organism evidence="1 2">
    <name type="scientific">Gluconobacter albidus</name>
    <dbReference type="NCBI Taxonomy" id="318683"/>
    <lineage>
        <taxon>Bacteria</taxon>
        <taxon>Pseudomonadati</taxon>
        <taxon>Pseudomonadota</taxon>
        <taxon>Alphaproteobacteria</taxon>
        <taxon>Acetobacterales</taxon>
        <taxon>Acetobacteraceae</taxon>
        <taxon>Gluconobacter</taxon>
    </lineage>
</organism>
<name>A0A149TLC5_9PROT</name>
<comment type="caution">
    <text evidence="1">The sequence shown here is derived from an EMBL/GenBank/DDBJ whole genome shotgun (WGS) entry which is preliminary data.</text>
</comment>
<dbReference type="Proteomes" id="UP000075636">
    <property type="component" value="Unassembled WGS sequence"/>
</dbReference>
<gene>
    <name evidence="1" type="ORF">AD945_04175</name>
</gene>
<dbReference type="AlphaFoldDB" id="A0A149TLC5"/>
<proteinExistence type="predicted"/>
<dbReference type="PATRIC" id="fig|318683.6.peg.1911"/>
<protein>
    <submittedName>
        <fullName evidence="1">Uncharacterized protein</fullName>
    </submittedName>
</protein>
<sequence length="140" mass="15547">MGFRKRVTREALQSGSIQRRAVRSDFLHGPEAAGEKRLEGTLCAERLTSKRLVVNGMVSCSCRYMKRCDATPQSALIQVGKPYQGRNIVYTWLIKRKGRSTGQAEGSACHADYREHVLAAGAVPARWCLQVLDHQLVFAG</sequence>